<protein>
    <submittedName>
        <fullName evidence="2">Uncharacterized protein</fullName>
    </submittedName>
</protein>
<comment type="caution">
    <text evidence="2">The sequence shown here is derived from an EMBL/GenBank/DDBJ whole genome shotgun (WGS) entry which is preliminary data.</text>
</comment>
<dbReference type="EMBL" id="CAJPWZ010002579">
    <property type="protein sequence ID" value="CAG2241061.1"/>
    <property type="molecule type" value="Genomic_DNA"/>
</dbReference>
<reference evidence="2" key="1">
    <citation type="submission" date="2021-03" db="EMBL/GenBank/DDBJ databases">
        <authorList>
            <person name="Bekaert M."/>
        </authorList>
    </citation>
    <scope>NUCLEOTIDE SEQUENCE</scope>
</reference>
<dbReference type="SUPFAM" id="SSF103657">
    <property type="entry name" value="BAR/IMD domain-like"/>
    <property type="match status" value="1"/>
</dbReference>
<evidence type="ECO:0000256" key="1">
    <source>
        <dbReference type="SAM" id="Coils"/>
    </source>
</evidence>
<feature type="coiled-coil region" evidence="1">
    <location>
        <begin position="102"/>
        <end position="129"/>
    </location>
</feature>
<dbReference type="Proteomes" id="UP000683360">
    <property type="component" value="Unassembled WGS sequence"/>
</dbReference>
<name>A0A8S3U5B1_MYTED</name>
<feature type="coiled-coil region" evidence="1">
    <location>
        <begin position="33"/>
        <end position="60"/>
    </location>
</feature>
<dbReference type="AlphaFoldDB" id="A0A8S3U5B1"/>
<keyword evidence="1" id="KW-0175">Coiled coil</keyword>
<organism evidence="2 3">
    <name type="scientific">Mytilus edulis</name>
    <name type="common">Blue mussel</name>
    <dbReference type="NCBI Taxonomy" id="6550"/>
    <lineage>
        <taxon>Eukaryota</taxon>
        <taxon>Metazoa</taxon>
        <taxon>Spiralia</taxon>
        <taxon>Lophotrochozoa</taxon>
        <taxon>Mollusca</taxon>
        <taxon>Bivalvia</taxon>
        <taxon>Autobranchia</taxon>
        <taxon>Pteriomorphia</taxon>
        <taxon>Mytilida</taxon>
        <taxon>Mytiloidea</taxon>
        <taxon>Mytilidae</taxon>
        <taxon>Mytilinae</taxon>
        <taxon>Mytilus</taxon>
    </lineage>
</organism>
<accession>A0A8S3U5B1</accession>
<evidence type="ECO:0000313" key="2">
    <source>
        <dbReference type="EMBL" id="CAG2241061.1"/>
    </source>
</evidence>
<proteinExistence type="predicted"/>
<gene>
    <name evidence="2" type="ORF">MEDL_53308</name>
</gene>
<dbReference type="InterPro" id="IPR027267">
    <property type="entry name" value="AH/BAR_dom_sf"/>
</dbReference>
<evidence type="ECO:0000313" key="3">
    <source>
        <dbReference type="Proteomes" id="UP000683360"/>
    </source>
</evidence>
<sequence>MEMEATDVAMTIYIPRMYGIGHVFDGMFDKKIVNQCEKKIKEMEKEIKKHNQIYKKLQNQQKVCWLANRKVTYKLDTSKKINKYIVKIIVSANEERTTQKAINKIQKHLQQTLKQAKRTEQKYQDLLEQESMIRSSVTKLEQDIVKMIEFQVNDRTLSPTHVNSSIHTIIPIQTVVQRMSRKYQFTIPQGCYTVYADQTIIDKDENGNHKMALKNSKFFIRILGVTQVGSGEKE</sequence>
<keyword evidence="3" id="KW-1185">Reference proteome</keyword>